<feature type="domain" description="DUF202" evidence="6">
    <location>
        <begin position="4"/>
        <end position="69"/>
    </location>
</feature>
<evidence type="ECO:0000313" key="7">
    <source>
        <dbReference type="EMBL" id="OLF13419.1"/>
    </source>
</evidence>
<feature type="transmembrane region" description="Helical" evidence="5">
    <location>
        <begin position="79"/>
        <end position="100"/>
    </location>
</feature>
<dbReference type="Pfam" id="PF02656">
    <property type="entry name" value="DUF202"/>
    <property type="match status" value="1"/>
</dbReference>
<dbReference type="AlphaFoldDB" id="A0A1Q8CGC4"/>
<evidence type="ECO:0000313" key="8">
    <source>
        <dbReference type="Proteomes" id="UP000185596"/>
    </source>
</evidence>
<comment type="caution">
    <text evidence="7">The sequence shown here is derived from an EMBL/GenBank/DDBJ whole genome shotgun (WGS) entry which is preliminary data.</text>
</comment>
<keyword evidence="3 5" id="KW-1133">Transmembrane helix</keyword>
<dbReference type="EMBL" id="MSIE01000056">
    <property type="protein sequence ID" value="OLF13419.1"/>
    <property type="molecule type" value="Genomic_DNA"/>
</dbReference>
<evidence type="ECO:0000256" key="4">
    <source>
        <dbReference type="ARBA" id="ARBA00023136"/>
    </source>
</evidence>
<proteinExistence type="predicted"/>
<evidence type="ECO:0000256" key="5">
    <source>
        <dbReference type="SAM" id="Phobius"/>
    </source>
</evidence>
<evidence type="ECO:0000256" key="1">
    <source>
        <dbReference type="ARBA" id="ARBA00004127"/>
    </source>
</evidence>
<keyword evidence="8" id="KW-1185">Reference proteome</keyword>
<dbReference type="GO" id="GO:0012505">
    <property type="term" value="C:endomembrane system"/>
    <property type="evidence" value="ECO:0007669"/>
    <property type="project" value="UniProtKB-SubCell"/>
</dbReference>
<feature type="transmembrane region" description="Helical" evidence="5">
    <location>
        <begin position="12"/>
        <end position="32"/>
    </location>
</feature>
<organism evidence="7 8">
    <name type="scientific">Actinophytocola xanthii</name>
    <dbReference type="NCBI Taxonomy" id="1912961"/>
    <lineage>
        <taxon>Bacteria</taxon>
        <taxon>Bacillati</taxon>
        <taxon>Actinomycetota</taxon>
        <taxon>Actinomycetes</taxon>
        <taxon>Pseudonocardiales</taxon>
        <taxon>Pseudonocardiaceae</taxon>
    </lineage>
</organism>
<name>A0A1Q8CGC4_9PSEU</name>
<dbReference type="Proteomes" id="UP000185596">
    <property type="component" value="Unassembled WGS sequence"/>
</dbReference>
<dbReference type="InterPro" id="IPR003807">
    <property type="entry name" value="DUF202"/>
</dbReference>
<sequence>MTPPGVQNERTSLAWVRTALGLVGCALLAGRLAEVRHAPWAVAAALAAALLACGVLGWSHDRYRRAARAPVSHRPADTALSALLLTLSVGLVGVLGLLLITF</sequence>
<accession>A0A1Q8CGC4</accession>
<evidence type="ECO:0000256" key="3">
    <source>
        <dbReference type="ARBA" id="ARBA00022989"/>
    </source>
</evidence>
<keyword evidence="4 5" id="KW-0472">Membrane</keyword>
<comment type="subcellular location">
    <subcellularLocation>
        <location evidence="1">Endomembrane system</location>
        <topology evidence="1">Multi-pass membrane protein</topology>
    </subcellularLocation>
</comment>
<evidence type="ECO:0000256" key="2">
    <source>
        <dbReference type="ARBA" id="ARBA00022692"/>
    </source>
</evidence>
<dbReference type="STRING" id="1912961.BU204_27520"/>
<reference evidence="7 8" key="1">
    <citation type="submission" date="2016-12" db="EMBL/GenBank/DDBJ databases">
        <title>The draft genome sequence of Actinophytocola sp. 11-183.</title>
        <authorList>
            <person name="Wang W."/>
            <person name="Yuan L."/>
        </authorList>
    </citation>
    <scope>NUCLEOTIDE SEQUENCE [LARGE SCALE GENOMIC DNA]</scope>
    <source>
        <strain evidence="7 8">11-183</strain>
    </source>
</reference>
<evidence type="ECO:0000259" key="6">
    <source>
        <dbReference type="Pfam" id="PF02656"/>
    </source>
</evidence>
<feature type="transmembrane region" description="Helical" evidence="5">
    <location>
        <begin position="38"/>
        <end position="58"/>
    </location>
</feature>
<gene>
    <name evidence="7" type="ORF">BU204_27520</name>
</gene>
<protein>
    <recommendedName>
        <fullName evidence="6">DUF202 domain-containing protein</fullName>
    </recommendedName>
</protein>
<keyword evidence="2 5" id="KW-0812">Transmembrane</keyword>